<evidence type="ECO:0008006" key="4">
    <source>
        <dbReference type="Google" id="ProtNLM"/>
    </source>
</evidence>
<comment type="caution">
    <text evidence="2">The sequence shown here is derived from an EMBL/GenBank/DDBJ whole genome shotgun (WGS) entry which is preliminary data.</text>
</comment>
<evidence type="ECO:0000313" key="2">
    <source>
        <dbReference type="EMBL" id="MBU2670391.1"/>
    </source>
</evidence>
<name>A0ABS5Z3X5_9ACTN</name>
<evidence type="ECO:0000256" key="1">
    <source>
        <dbReference type="SAM" id="SignalP"/>
    </source>
</evidence>
<dbReference type="RefSeq" id="WP_215795615.1">
    <property type="nucleotide sequence ID" value="NZ_JAHKKG010000019.1"/>
</dbReference>
<feature type="chain" id="PRO_5045366779" description="DUF5666 domain-containing protein" evidence="1">
    <location>
        <begin position="27"/>
        <end position="231"/>
    </location>
</feature>
<dbReference type="Proteomes" id="UP001519654">
    <property type="component" value="Unassembled WGS sequence"/>
</dbReference>
<proteinExistence type="predicted"/>
<sequence>MRLNHRAALVAAVALAGLATASPALAADKSTVSVGGANPVSVGVSPSVSVGNGVNANLGSGGNATVGTVLPFAAAGSVASVAPKSITVKNLTLDAKTPTSTYPVADNAKVSLDGRAVALAALPAGARIVVLGTVSNGSTYSATYLAAMSRWSLNLNGTVSAVDAAKGTVTVNNGKAAVNLNVDPKASVQVNGVKADLSKLPVGATVNLTGTDSIAGANVLGITANAAGVRR</sequence>
<organism evidence="2 3">
    <name type="scientific">Paractinoplanes bogorensis</name>
    <dbReference type="NCBI Taxonomy" id="1610840"/>
    <lineage>
        <taxon>Bacteria</taxon>
        <taxon>Bacillati</taxon>
        <taxon>Actinomycetota</taxon>
        <taxon>Actinomycetes</taxon>
        <taxon>Micromonosporales</taxon>
        <taxon>Micromonosporaceae</taxon>
        <taxon>Paractinoplanes</taxon>
    </lineage>
</organism>
<accession>A0ABS5Z3X5</accession>
<reference evidence="2 3" key="1">
    <citation type="submission" date="2021-06" db="EMBL/GenBank/DDBJ databases">
        <title>Actinoplanes lichenicola sp. nov., and Actinoplanes ovalisporus sp. nov., isolated from lichen in Thailand.</title>
        <authorList>
            <person name="Saeng-In P."/>
            <person name="Kanchanasin P."/>
            <person name="Yuki M."/>
            <person name="Kudo T."/>
            <person name="Ohkuma M."/>
            <person name="Phongsopitanun W."/>
            <person name="Tanasupawat S."/>
        </authorList>
    </citation>
    <scope>NUCLEOTIDE SEQUENCE [LARGE SCALE GENOMIC DNA]</scope>
    <source>
        <strain evidence="2 3">NBRC 110975</strain>
    </source>
</reference>
<protein>
    <recommendedName>
        <fullName evidence="4">DUF5666 domain-containing protein</fullName>
    </recommendedName>
</protein>
<keyword evidence="3" id="KW-1185">Reference proteome</keyword>
<evidence type="ECO:0000313" key="3">
    <source>
        <dbReference type="Proteomes" id="UP001519654"/>
    </source>
</evidence>
<dbReference type="EMBL" id="JAHKKG010000019">
    <property type="protein sequence ID" value="MBU2670391.1"/>
    <property type="molecule type" value="Genomic_DNA"/>
</dbReference>
<keyword evidence="1" id="KW-0732">Signal</keyword>
<gene>
    <name evidence="2" type="ORF">KOI35_43505</name>
</gene>
<feature type="signal peptide" evidence="1">
    <location>
        <begin position="1"/>
        <end position="26"/>
    </location>
</feature>